<dbReference type="Proteomes" id="UP000682733">
    <property type="component" value="Unassembled WGS sequence"/>
</dbReference>
<dbReference type="Proteomes" id="UP000663829">
    <property type="component" value="Unassembled WGS sequence"/>
</dbReference>
<feature type="domain" description="PIPK" evidence="3">
    <location>
        <begin position="45"/>
        <end position="467"/>
    </location>
</feature>
<protein>
    <recommendedName>
        <fullName evidence="3">PIPK domain-containing protein</fullName>
    </recommendedName>
</protein>
<comment type="caution">
    <text evidence="5">The sequence shown here is derived from an EMBL/GenBank/DDBJ whole genome shotgun (WGS) entry which is preliminary data.</text>
</comment>
<dbReference type="PANTHER" id="PTHR23086">
    <property type="entry name" value="PHOSPHATIDYLINOSITOL-4-PHOSPHATE 5-KINASE"/>
    <property type="match status" value="1"/>
</dbReference>
<dbReference type="PROSITE" id="PS51455">
    <property type="entry name" value="PIPK"/>
    <property type="match status" value="1"/>
</dbReference>
<name>A0A814EE20_9BILA</name>
<evidence type="ECO:0000259" key="3">
    <source>
        <dbReference type="PROSITE" id="PS51455"/>
    </source>
</evidence>
<gene>
    <name evidence="5" type="ORF">GPM918_LOCUS12018</name>
    <name evidence="4" type="ORF">OVA965_LOCUS10587</name>
    <name evidence="7" type="ORF">SRO942_LOCUS12019</name>
    <name evidence="6" type="ORF">TMI583_LOCUS10584</name>
</gene>
<dbReference type="GO" id="GO:0016308">
    <property type="term" value="F:1-phosphatidylinositol-4-phosphate 5-kinase activity"/>
    <property type="evidence" value="ECO:0007669"/>
    <property type="project" value="TreeGrafter"/>
</dbReference>
<dbReference type="Gene3D" id="3.30.800.10">
    <property type="entry name" value="Phosphatidylinositol Phosphate Kinase II Beta"/>
    <property type="match status" value="1"/>
</dbReference>
<dbReference type="OrthoDB" id="70770at2759"/>
<keyword evidence="8" id="KW-1185">Reference proteome</keyword>
<dbReference type="EMBL" id="CAJNOK010003938">
    <property type="protein sequence ID" value="CAF0920356.1"/>
    <property type="molecule type" value="Genomic_DNA"/>
</dbReference>
<evidence type="ECO:0000313" key="6">
    <source>
        <dbReference type="EMBL" id="CAF3697878.1"/>
    </source>
</evidence>
<dbReference type="GO" id="GO:0046854">
    <property type="term" value="P:phosphatidylinositol phosphate biosynthetic process"/>
    <property type="evidence" value="ECO:0007669"/>
    <property type="project" value="TreeGrafter"/>
</dbReference>
<dbReference type="Proteomes" id="UP000677228">
    <property type="component" value="Unassembled WGS sequence"/>
</dbReference>
<dbReference type="SMART" id="SM00330">
    <property type="entry name" value="PIPKc"/>
    <property type="match status" value="1"/>
</dbReference>
<dbReference type="CDD" id="cd00139">
    <property type="entry name" value="PIPKc"/>
    <property type="match status" value="1"/>
</dbReference>
<proteinExistence type="predicted"/>
<dbReference type="PANTHER" id="PTHR23086:SF101">
    <property type="entry name" value="LP03320P-RELATED"/>
    <property type="match status" value="1"/>
</dbReference>
<feature type="compositionally biased region" description="Low complexity" evidence="2">
    <location>
        <begin position="513"/>
        <end position="522"/>
    </location>
</feature>
<feature type="region of interest" description="Disordered" evidence="2">
    <location>
        <begin position="511"/>
        <end position="538"/>
    </location>
</feature>
<dbReference type="Proteomes" id="UP000681722">
    <property type="component" value="Unassembled WGS sequence"/>
</dbReference>
<keyword evidence="1" id="KW-0418">Kinase</keyword>
<keyword evidence="1" id="KW-0067">ATP-binding</keyword>
<dbReference type="InterPro" id="IPR027484">
    <property type="entry name" value="PInositol-4-P-5-kinase_N"/>
</dbReference>
<dbReference type="InterPro" id="IPR023610">
    <property type="entry name" value="PInositol-4/5-P-5/4-kinase"/>
</dbReference>
<keyword evidence="1" id="KW-0547">Nucleotide-binding</keyword>
<dbReference type="Gene3D" id="3.30.810.10">
    <property type="entry name" value="2-Layer Sandwich"/>
    <property type="match status" value="1"/>
</dbReference>
<keyword evidence="1" id="KW-0808">Transferase</keyword>
<dbReference type="SUPFAM" id="SSF56104">
    <property type="entry name" value="SAICAR synthase-like"/>
    <property type="match status" value="1"/>
</dbReference>
<evidence type="ECO:0000313" key="7">
    <source>
        <dbReference type="EMBL" id="CAF3740230.1"/>
    </source>
</evidence>
<dbReference type="InterPro" id="IPR002498">
    <property type="entry name" value="PInositol-4-P-4/5-kinase_core"/>
</dbReference>
<dbReference type="Pfam" id="PF01504">
    <property type="entry name" value="PIP5K"/>
    <property type="match status" value="1"/>
</dbReference>
<dbReference type="GO" id="GO:0005886">
    <property type="term" value="C:plasma membrane"/>
    <property type="evidence" value="ECO:0007669"/>
    <property type="project" value="TreeGrafter"/>
</dbReference>
<dbReference type="EMBL" id="CAJNOQ010002578">
    <property type="protein sequence ID" value="CAF0966727.1"/>
    <property type="molecule type" value="Genomic_DNA"/>
</dbReference>
<dbReference type="EMBL" id="CAJOBC010002578">
    <property type="protein sequence ID" value="CAF3740230.1"/>
    <property type="molecule type" value="Genomic_DNA"/>
</dbReference>
<evidence type="ECO:0000313" key="5">
    <source>
        <dbReference type="EMBL" id="CAF0966727.1"/>
    </source>
</evidence>
<evidence type="ECO:0000256" key="2">
    <source>
        <dbReference type="SAM" id="MobiDB-lite"/>
    </source>
</evidence>
<dbReference type="EMBL" id="CAJOBA010003940">
    <property type="protein sequence ID" value="CAF3697878.1"/>
    <property type="molecule type" value="Genomic_DNA"/>
</dbReference>
<dbReference type="AlphaFoldDB" id="A0A814EE20"/>
<evidence type="ECO:0000313" key="8">
    <source>
        <dbReference type="Proteomes" id="UP000663829"/>
    </source>
</evidence>
<sequence length="660" mass="76121">MSDIKVCDISQTDILQTLNRINFDSWNSTDSNVLSYLKSPIQHAAFAANSDTIGKTLRQSIIHFLDTIDIDRKNVLKDDEFRSTRTKHYEILEQSNNNNNNKTTIEITNLAPLAFEQLREKIHISRQDFRSSFADGDLINFANTGKSGSQMYKTYDDVYILKTLRNHEAKYLIQILRGLYSRYTQLSTLMTRYIGCYSIRIGALFTTEIYIVIMVNNLPSVVDVHEVYDLKGSTMGRLSSIDLPEKRLKALKDLDFEAYYPHGIRIPTEIYHSLRRVLQSDGEELRKLNITDYSLMLGIHHIDYEYKDNHIRRPELGLSTLFLATQFATLNKHTSPKTPPSPTVLTTLVTGTTNGIKTLKLKEKKSDSLKMEKFLMKPLKLIHLPKAQTFDDILIAKQLLAIPGVTEKGHRVLLYMVFIDILQTYDNFKYFQYMFQNLRDREHANQYSVISPDQYEQRLFEFLFEHVFIDSGLTLNELLKSKDKGQYFKHHHHHNRPHITLPKITRSHSYHANVNDNNQNQNEQDKTSKRKSANISLNEQNNGLSLSISLDKNDMNNRRRSSAFEIITLPPQPVETTTTTITTTTVEVKSIIQEYTIVNPLFSEIENKSPNVLHELVQLSSIPSTPSTPSSSKTLNQLIIPSIHCDQNENENENEKRTFL</sequence>
<dbReference type="InterPro" id="IPR027483">
    <property type="entry name" value="PInositol-4-P-4/5-kinase_C_sf"/>
</dbReference>
<reference evidence="5" key="1">
    <citation type="submission" date="2021-02" db="EMBL/GenBank/DDBJ databases">
        <authorList>
            <person name="Nowell W R."/>
        </authorList>
    </citation>
    <scope>NUCLEOTIDE SEQUENCE</scope>
</reference>
<dbReference type="GO" id="GO:0005524">
    <property type="term" value="F:ATP binding"/>
    <property type="evidence" value="ECO:0007669"/>
    <property type="project" value="UniProtKB-UniRule"/>
</dbReference>
<accession>A0A814EE20</accession>
<evidence type="ECO:0000256" key="1">
    <source>
        <dbReference type="PROSITE-ProRule" id="PRU00781"/>
    </source>
</evidence>
<evidence type="ECO:0000313" key="4">
    <source>
        <dbReference type="EMBL" id="CAF0920356.1"/>
    </source>
</evidence>
<organism evidence="5 8">
    <name type="scientific">Didymodactylos carnosus</name>
    <dbReference type="NCBI Taxonomy" id="1234261"/>
    <lineage>
        <taxon>Eukaryota</taxon>
        <taxon>Metazoa</taxon>
        <taxon>Spiralia</taxon>
        <taxon>Gnathifera</taxon>
        <taxon>Rotifera</taxon>
        <taxon>Eurotatoria</taxon>
        <taxon>Bdelloidea</taxon>
        <taxon>Philodinida</taxon>
        <taxon>Philodinidae</taxon>
        <taxon>Didymodactylos</taxon>
    </lineage>
</organism>